<dbReference type="SUPFAM" id="SSF54695">
    <property type="entry name" value="POZ domain"/>
    <property type="match status" value="1"/>
</dbReference>
<feature type="domain" description="BTB" evidence="1">
    <location>
        <begin position="15"/>
        <end position="80"/>
    </location>
</feature>
<dbReference type="InParanoid" id="K5WC02"/>
<dbReference type="OMA" id="AYYISTH"/>
<reference evidence="3" key="1">
    <citation type="journal article" date="2012" name="Proc. Natl. Acad. Sci. U.S.A.">
        <title>Genome sequence of the button mushroom Agaricus bisporus reveals mechanisms governing adaptation to a humic-rich ecological niche.</title>
        <authorList>
            <person name="Morin E."/>
            <person name="Kohler A."/>
            <person name="Baker A.R."/>
            <person name="Foulongne-Oriol M."/>
            <person name="Lombard V."/>
            <person name="Nagy L.G."/>
            <person name="Ohm R.A."/>
            <person name="Patyshakuliyeva A."/>
            <person name="Brun A."/>
            <person name="Aerts A.L."/>
            <person name="Bailey A.M."/>
            <person name="Billette C."/>
            <person name="Coutinho P.M."/>
            <person name="Deakin G."/>
            <person name="Doddapaneni H."/>
            <person name="Floudas D."/>
            <person name="Grimwood J."/>
            <person name="Hilden K."/>
            <person name="Kuees U."/>
            <person name="LaButti K.M."/>
            <person name="Lapidus A."/>
            <person name="Lindquist E.A."/>
            <person name="Lucas S.M."/>
            <person name="Murat C."/>
            <person name="Riley R.W."/>
            <person name="Salamov A.A."/>
            <person name="Schmutz J."/>
            <person name="Subramanian V."/>
            <person name="Woesten H.A.B."/>
            <person name="Xu J."/>
            <person name="Eastwood D.C."/>
            <person name="Foster G.D."/>
            <person name="Sonnenberg A.S."/>
            <person name="Cullen D."/>
            <person name="de Vries R.P."/>
            <person name="Lundell T."/>
            <person name="Hibbett D.S."/>
            <person name="Henrissat B."/>
            <person name="Burton K.S."/>
            <person name="Kerrigan R.W."/>
            <person name="Challen M.P."/>
            <person name="Grigoriev I.V."/>
            <person name="Martin F."/>
        </authorList>
    </citation>
    <scope>NUCLEOTIDE SEQUENCE [LARGE SCALE GENOMIC DNA]</scope>
    <source>
        <strain evidence="3">JB137-S8 / ATCC MYA-4627 / FGSC 10392</strain>
    </source>
</reference>
<dbReference type="RefSeq" id="XP_007325242.1">
    <property type="nucleotide sequence ID" value="XM_007325180.1"/>
</dbReference>
<gene>
    <name evidence="2" type="ORF">AGABI1DRAFT_67833</name>
</gene>
<name>K5WC02_AGABU</name>
<dbReference type="HOGENOM" id="CLU_033082_5_1_1"/>
<dbReference type="Proteomes" id="UP000008493">
    <property type="component" value="Unassembled WGS sequence"/>
</dbReference>
<dbReference type="OrthoDB" id="3218112at2759"/>
<dbReference type="STRING" id="597362.K5WC02"/>
<accession>K5WC02</accession>
<dbReference type="PROSITE" id="PS50097">
    <property type="entry name" value="BTB"/>
    <property type="match status" value="1"/>
</dbReference>
<dbReference type="KEGG" id="abp:AGABI1DRAFT67833"/>
<keyword evidence="3" id="KW-1185">Reference proteome</keyword>
<protein>
    <recommendedName>
        <fullName evidence="1">BTB domain-containing protein</fullName>
    </recommendedName>
</protein>
<dbReference type="GeneID" id="18830695"/>
<dbReference type="InterPro" id="IPR011333">
    <property type="entry name" value="SKP1/BTB/POZ_sf"/>
</dbReference>
<evidence type="ECO:0000259" key="1">
    <source>
        <dbReference type="PROSITE" id="PS50097"/>
    </source>
</evidence>
<dbReference type="EMBL" id="JH971385">
    <property type="protein sequence ID" value="EKM84429.1"/>
    <property type="molecule type" value="Genomic_DNA"/>
</dbReference>
<sequence length="298" mass="34901">MDSYTRHPKFYFNDGSIILDVERTHFRVHQSLLNRQSELFESMFSLKQPENATRVDGCLLVELAGDSVSDMEEFFCTVYDPFYFDRLECTSDVDTLIKFISGILRISAKYEMTMIKRKCVSVLLEKFPITLAGCDRIMKSEYRYKTNAIVDAINLAHTANVPEILPWAYYISTHVSVKDLLHDPNLSWKDKALCLAGKERLWHAQKTRTHAFLFDELQSEECSVGCDGRPSVMAWSDSERLRMNPHPLEEYKKWSDLNICMNCQRDFQRRHKEARVWLWETLPELFELGTWNGLRSDL</sequence>
<dbReference type="AlphaFoldDB" id="K5WC02"/>
<dbReference type="InterPro" id="IPR000210">
    <property type="entry name" value="BTB/POZ_dom"/>
</dbReference>
<evidence type="ECO:0000313" key="2">
    <source>
        <dbReference type="EMBL" id="EKM84429.1"/>
    </source>
</evidence>
<dbReference type="eggNOG" id="ENOG502R0UP">
    <property type="taxonomic scope" value="Eukaryota"/>
</dbReference>
<evidence type="ECO:0000313" key="3">
    <source>
        <dbReference type="Proteomes" id="UP000008493"/>
    </source>
</evidence>
<dbReference type="Gene3D" id="3.30.710.10">
    <property type="entry name" value="Potassium Channel Kv1.1, Chain A"/>
    <property type="match status" value="1"/>
</dbReference>
<proteinExistence type="predicted"/>
<organism evidence="2 3">
    <name type="scientific">Agaricus bisporus var. burnettii (strain JB137-S8 / ATCC MYA-4627 / FGSC 10392)</name>
    <name type="common">White button mushroom</name>
    <dbReference type="NCBI Taxonomy" id="597362"/>
    <lineage>
        <taxon>Eukaryota</taxon>
        <taxon>Fungi</taxon>
        <taxon>Dikarya</taxon>
        <taxon>Basidiomycota</taxon>
        <taxon>Agaricomycotina</taxon>
        <taxon>Agaricomycetes</taxon>
        <taxon>Agaricomycetidae</taxon>
        <taxon>Agaricales</taxon>
        <taxon>Agaricineae</taxon>
        <taxon>Agaricaceae</taxon>
        <taxon>Agaricus</taxon>
    </lineage>
</organism>
<dbReference type="Pfam" id="PF00651">
    <property type="entry name" value="BTB"/>
    <property type="match status" value="1"/>
</dbReference>